<organism evidence="1">
    <name type="scientific">marine metagenome</name>
    <dbReference type="NCBI Taxonomy" id="408172"/>
    <lineage>
        <taxon>unclassified sequences</taxon>
        <taxon>metagenomes</taxon>
        <taxon>ecological metagenomes</taxon>
    </lineage>
</organism>
<protein>
    <submittedName>
        <fullName evidence="1">Uncharacterized protein</fullName>
    </submittedName>
</protein>
<reference evidence="1" key="1">
    <citation type="submission" date="2018-05" db="EMBL/GenBank/DDBJ databases">
        <authorList>
            <person name="Lanie J.A."/>
            <person name="Ng W.-L."/>
            <person name="Kazmierczak K.M."/>
            <person name="Andrzejewski T.M."/>
            <person name="Davidsen T.M."/>
            <person name="Wayne K.J."/>
            <person name="Tettelin H."/>
            <person name="Glass J.I."/>
            <person name="Rusch D."/>
            <person name="Podicherti R."/>
            <person name="Tsui H.-C.T."/>
            <person name="Winkler M.E."/>
        </authorList>
    </citation>
    <scope>NUCLEOTIDE SEQUENCE</scope>
</reference>
<accession>A0A382CY87</accession>
<gene>
    <name evidence="1" type="ORF">METZ01_LOCUS183305</name>
</gene>
<name>A0A382CY87_9ZZZZ</name>
<dbReference type="AlphaFoldDB" id="A0A382CY87"/>
<proteinExistence type="predicted"/>
<feature type="non-terminal residue" evidence="1">
    <location>
        <position position="1"/>
    </location>
</feature>
<sequence>PIYNIIWFVLQECVDFTWIVFD</sequence>
<evidence type="ECO:0000313" key="1">
    <source>
        <dbReference type="EMBL" id="SVB30451.1"/>
    </source>
</evidence>
<dbReference type="EMBL" id="UINC01036456">
    <property type="protein sequence ID" value="SVB30451.1"/>
    <property type="molecule type" value="Genomic_DNA"/>
</dbReference>